<keyword evidence="3" id="KW-0949">S-adenosyl-L-methionine</keyword>
<dbReference type="KEGG" id="pchm:VFPPC_05805"/>
<dbReference type="CDD" id="cd02440">
    <property type="entry name" value="AdoMet_MTases"/>
    <property type="match status" value="1"/>
</dbReference>
<dbReference type="Proteomes" id="UP000078397">
    <property type="component" value="Unassembled WGS sequence"/>
</dbReference>
<dbReference type="NCBIfam" id="TIGR00536">
    <property type="entry name" value="hemK_fam"/>
    <property type="match status" value="1"/>
</dbReference>
<proteinExistence type="predicted"/>
<evidence type="ECO:0000256" key="3">
    <source>
        <dbReference type="ARBA" id="ARBA00022691"/>
    </source>
</evidence>
<keyword evidence="2" id="KW-0808">Transferase</keyword>
<accession>A0A179FHN1</accession>
<dbReference type="PANTHER" id="PTHR18895">
    <property type="entry name" value="HEMK METHYLTRANSFERASE"/>
    <property type="match status" value="1"/>
</dbReference>
<comment type="caution">
    <text evidence="4">The sequence shown here is derived from an EMBL/GenBank/DDBJ whole genome shotgun (WGS) entry which is preliminary data.</text>
</comment>
<dbReference type="InterPro" id="IPR050320">
    <property type="entry name" value="N5-glutamine_MTase"/>
</dbReference>
<dbReference type="SUPFAM" id="SSF53335">
    <property type="entry name" value="S-adenosyl-L-methionine-dependent methyltransferases"/>
    <property type="match status" value="1"/>
</dbReference>
<dbReference type="Gene3D" id="1.10.8.10">
    <property type="entry name" value="DNA helicase RuvA subunit, C-terminal domain"/>
    <property type="match status" value="1"/>
</dbReference>
<evidence type="ECO:0000313" key="5">
    <source>
        <dbReference type="Proteomes" id="UP000078397"/>
    </source>
</evidence>
<dbReference type="GO" id="GO:0005739">
    <property type="term" value="C:mitochondrion"/>
    <property type="evidence" value="ECO:0007669"/>
    <property type="project" value="TreeGrafter"/>
</dbReference>
<dbReference type="InterPro" id="IPR004556">
    <property type="entry name" value="HemK-like"/>
</dbReference>
<gene>
    <name evidence="4" type="ORF">VFPPC_05805</name>
</gene>
<dbReference type="OrthoDB" id="269872at2759"/>
<dbReference type="PROSITE" id="PS00092">
    <property type="entry name" value="N6_MTASE"/>
    <property type="match status" value="1"/>
</dbReference>
<dbReference type="AlphaFoldDB" id="A0A179FHN1"/>
<dbReference type="InterPro" id="IPR002052">
    <property type="entry name" value="DNA_methylase_N6_adenine_CS"/>
</dbReference>
<dbReference type="RefSeq" id="XP_018141863.1">
    <property type="nucleotide sequence ID" value="XM_018284938.1"/>
</dbReference>
<name>A0A179FHN1_METCM</name>
<protein>
    <submittedName>
        <fullName evidence="4">Uncharacterized protein</fullName>
    </submittedName>
</protein>
<evidence type="ECO:0000256" key="2">
    <source>
        <dbReference type="ARBA" id="ARBA00022679"/>
    </source>
</evidence>
<evidence type="ECO:0000313" key="4">
    <source>
        <dbReference type="EMBL" id="OAQ64549.1"/>
    </source>
</evidence>
<organism evidence="4 5">
    <name type="scientific">Pochonia chlamydosporia 170</name>
    <dbReference type="NCBI Taxonomy" id="1380566"/>
    <lineage>
        <taxon>Eukaryota</taxon>
        <taxon>Fungi</taxon>
        <taxon>Dikarya</taxon>
        <taxon>Ascomycota</taxon>
        <taxon>Pezizomycotina</taxon>
        <taxon>Sordariomycetes</taxon>
        <taxon>Hypocreomycetidae</taxon>
        <taxon>Hypocreales</taxon>
        <taxon>Clavicipitaceae</taxon>
        <taxon>Pochonia</taxon>
    </lineage>
</organism>
<dbReference type="Gene3D" id="3.40.50.150">
    <property type="entry name" value="Vaccinia Virus protein VP39"/>
    <property type="match status" value="1"/>
</dbReference>
<evidence type="ECO:0000256" key="1">
    <source>
        <dbReference type="ARBA" id="ARBA00022603"/>
    </source>
</evidence>
<dbReference type="EMBL" id="LSBJ02000005">
    <property type="protein sequence ID" value="OAQ64549.1"/>
    <property type="molecule type" value="Genomic_DNA"/>
</dbReference>
<dbReference type="STRING" id="1380566.A0A179FHN1"/>
<sequence>MPRLPPCLLRQARRHSPNLATLLPACRDIQSAKNELRWLTEYVKQTTPGKDHQARQLKSLCQKRGCGVPLQYILGSQPFGPLDIQCSPGVLIPRPETEAYTHHLVDLIKSGELLDRKPSDAHGKLNIVDFCTGTGCIPLLLYTLLQPRFPHLHVRGVDIASEAVTLARSNIDHNIGLGNIAPSKPGQRLDIVYGDVFNDKDIASLAKTPCDILISNPPYISQGSWNYGHGQLGYSVRKYEPRLALVPSSDLPIPAGWQHEDVFYSRLLDVAMRLRPSVALFELGDEFQARRVLERLFQHEIAELATVEVWRDWPDLTNTDEEAVELDIQVDGISRKVPVKGSGQVRSILLRM</sequence>
<dbReference type="GO" id="GO:0003676">
    <property type="term" value="F:nucleic acid binding"/>
    <property type="evidence" value="ECO:0007669"/>
    <property type="project" value="InterPro"/>
</dbReference>
<dbReference type="GO" id="GO:0032259">
    <property type="term" value="P:methylation"/>
    <property type="evidence" value="ECO:0007669"/>
    <property type="project" value="UniProtKB-KW"/>
</dbReference>
<dbReference type="GO" id="GO:0008276">
    <property type="term" value="F:protein methyltransferase activity"/>
    <property type="evidence" value="ECO:0007669"/>
    <property type="project" value="InterPro"/>
</dbReference>
<dbReference type="InterPro" id="IPR029063">
    <property type="entry name" value="SAM-dependent_MTases_sf"/>
</dbReference>
<keyword evidence="1" id="KW-0489">Methyltransferase</keyword>
<reference evidence="4 5" key="1">
    <citation type="journal article" date="2016" name="PLoS Pathog.">
        <title>Biosynthesis of antibiotic leucinostatins in bio-control fungus Purpureocillium lilacinum and their inhibition on phytophthora revealed by genome mining.</title>
        <authorList>
            <person name="Wang G."/>
            <person name="Liu Z."/>
            <person name="Lin R."/>
            <person name="Li E."/>
            <person name="Mao Z."/>
            <person name="Ling J."/>
            <person name="Yang Y."/>
            <person name="Yin W.B."/>
            <person name="Xie B."/>
        </authorList>
    </citation>
    <scope>NUCLEOTIDE SEQUENCE [LARGE SCALE GENOMIC DNA]</scope>
    <source>
        <strain evidence="4">170</strain>
    </source>
</reference>
<dbReference type="PANTHER" id="PTHR18895:SF74">
    <property type="entry name" value="MTRF1L RELEASE FACTOR GLUTAMINE METHYLTRANSFERASE"/>
    <property type="match status" value="1"/>
</dbReference>
<keyword evidence="5" id="KW-1185">Reference proteome</keyword>
<dbReference type="GeneID" id="28848932"/>